<dbReference type="InterPro" id="IPR011009">
    <property type="entry name" value="Kinase-like_dom_sf"/>
</dbReference>
<name>A0A1B6L6J8_9HEMI</name>
<organism evidence="2">
    <name type="scientific">Graphocephala atropunctata</name>
    <dbReference type="NCBI Taxonomy" id="36148"/>
    <lineage>
        <taxon>Eukaryota</taxon>
        <taxon>Metazoa</taxon>
        <taxon>Ecdysozoa</taxon>
        <taxon>Arthropoda</taxon>
        <taxon>Hexapoda</taxon>
        <taxon>Insecta</taxon>
        <taxon>Pterygota</taxon>
        <taxon>Neoptera</taxon>
        <taxon>Paraneoptera</taxon>
        <taxon>Hemiptera</taxon>
        <taxon>Auchenorrhyncha</taxon>
        <taxon>Membracoidea</taxon>
        <taxon>Cicadellidae</taxon>
        <taxon>Cicadellinae</taxon>
        <taxon>Cicadellini</taxon>
        <taxon>Graphocephala</taxon>
    </lineage>
</organism>
<protein>
    <recommendedName>
        <fullName evidence="1">CHK kinase-like domain-containing protein</fullName>
    </recommendedName>
</protein>
<proteinExistence type="predicted"/>
<dbReference type="EMBL" id="GEBQ01020629">
    <property type="protein sequence ID" value="JAT19348.1"/>
    <property type="molecule type" value="Transcribed_RNA"/>
</dbReference>
<reference evidence="2" key="1">
    <citation type="submission" date="2015-11" db="EMBL/GenBank/DDBJ databases">
        <title>De novo transcriptome assembly of four potential Pierce s Disease insect vectors from Arizona vineyards.</title>
        <authorList>
            <person name="Tassone E.E."/>
        </authorList>
    </citation>
    <scope>NUCLEOTIDE SEQUENCE</scope>
</reference>
<dbReference type="SMART" id="SM00587">
    <property type="entry name" value="CHK"/>
    <property type="match status" value="1"/>
</dbReference>
<dbReference type="SUPFAM" id="SSF56112">
    <property type="entry name" value="Protein kinase-like (PK-like)"/>
    <property type="match status" value="1"/>
</dbReference>
<dbReference type="Pfam" id="PF02958">
    <property type="entry name" value="EcKL"/>
    <property type="match status" value="1"/>
</dbReference>
<dbReference type="PANTHER" id="PTHR11012:SF56">
    <property type="entry name" value="CHK KINASE-LIKE DOMAIN-CONTAINING PROTEIN-RELATED"/>
    <property type="match status" value="1"/>
</dbReference>
<accession>A0A1B6L6J8</accession>
<evidence type="ECO:0000313" key="2">
    <source>
        <dbReference type="EMBL" id="JAT19348.1"/>
    </source>
</evidence>
<sequence>MTWEVPSWLNESFLTTVLQGDVNTQNVSITKFSVKPALGLGENYSSQIFRAIVEYKTKESAKDQFISLIIKAPHTKGLAAELIGMLDVVDKEKRVYTELLPRIYDKINHEFGPKYLNCPLDDVLVLQDLNEEGYEMAKRHQQLDFSHCALVLSSLAKYHACSVPILKETPTLVQSLGTESLYSNDSLIGQQMKGWVAPCLNIVSEIFKNMDGCEEYVELLSNKQDIWDSLVESFKPREDRLNVLNHGDFWVNNMLFKYNHSGVVTEAKLIDFAVPRYMSPAADIVYFIWSSANEEVREDRIEELVDVYLHSLNKTLEQLQCEERLSKVELTEEMKSLSDWALTLICQFLPIVLTDPKDAISMEELTVADLDIANPTTQMMKMYQGKQFLAALPTALRHYKKWAST</sequence>
<dbReference type="AlphaFoldDB" id="A0A1B6L6J8"/>
<dbReference type="PANTHER" id="PTHR11012">
    <property type="entry name" value="PROTEIN KINASE-LIKE DOMAIN-CONTAINING"/>
    <property type="match status" value="1"/>
</dbReference>
<gene>
    <name evidence="2" type="ORF">g.47895</name>
</gene>
<feature type="domain" description="CHK kinase-like" evidence="1">
    <location>
        <begin position="124"/>
        <end position="318"/>
    </location>
</feature>
<dbReference type="InterPro" id="IPR004119">
    <property type="entry name" value="EcKL"/>
</dbReference>
<dbReference type="InterPro" id="IPR015897">
    <property type="entry name" value="CHK_kinase-like"/>
</dbReference>
<dbReference type="Gene3D" id="3.90.1200.10">
    <property type="match status" value="1"/>
</dbReference>
<evidence type="ECO:0000259" key="1">
    <source>
        <dbReference type="SMART" id="SM00587"/>
    </source>
</evidence>